<name>A0A0P0C7G0_9BACT</name>
<organism evidence="1 2">
    <name type="scientific">Rufibacter tibetensis</name>
    <dbReference type="NCBI Taxonomy" id="512763"/>
    <lineage>
        <taxon>Bacteria</taxon>
        <taxon>Pseudomonadati</taxon>
        <taxon>Bacteroidota</taxon>
        <taxon>Cytophagia</taxon>
        <taxon>Cytophagales</taxon>
        <taxon>Hymenobacteraceae</taxon>
        <taxon>Rufibacter</taxon>
    </lineage>
</organism>
<keyword evidence="2" id="KW-1185">Reference proteome</keyword>
<dbReference type="KEGG" id="rti:DC20_20940"/>
<dbReference type="RefSeq" id="WP_062545641.1">
    <property type="nucleotide sequence ID" value="NZ_CP012643.1"/>
</dbReference>
<dbReference type="EMBL" id="CP012643">
    <property type="protein sequence ID" value="ALJ01005.1"/>
    <property type="molecule type" value="Genomic_DNA"/>
</dbReference>
<dbReference type="Proteomes" id="UP000061382">
    <property type="component" value="Chromosome"/>
</dbReference>
<dbReference type="PATRIC" id="fig|512763.3.peg.4602"/>
<evidence type="ECO:0000313" key="2">
    <source>
        <dbReference type="Proteomes" id="UP000061382"/>
    </source>
</evidence>
<evidence type="ECO:0000313" key="1">
    <source>
        <dbReference type="EMBL" id="ALJ01005.1"/>
    </source>
</evidence>
<protein>
    <submittedName>
        <fullName evidence="1">Uncharacterized protein</fullName>
    </submittedName>
</protein>
<gene>
    <name evidence="1" type="ORF">DC20_20940</name>
</gene>
<dbReference type="AlphaFoldDB" id="A0A0P0C7G0"/>
<proteinExistence type="predicted"/>
<reference evidence="1 2" key="1">
    <citation type="submission" date="2015-08" db="EMBL/GenBank/DDBJ databases">
        <title>Complete genome sequence of Rufibacter tibetensis strain 1351t, a radiation-resistant bacterium from tibet plateau.</title>
        <authorList>
            <person name="Dai J."/>
        </authorList>
    </citation>
    <scope>NUCLEOTIDE SEQUENCE [LARGE SCALE GENOMIC DNA]</scope>
    <source>
        <strain evidence="1 2">1351</strain>
    </source>
</reference>
<accession>A0A0P0C7G0</accession>
<sequence>MGGTIQKGGFLQLGSRKYLVADVQVELMGCFDDYSPDQYCHSGGIHRHSKVYQGRPVPYNVRMVVKVRQVAPATT</sequence>